<dbReference type="OrthoDB" id="377733at2759"/>
<dbReference type="STRING" id="6689.A0A3R7NFH9"/>
<proteinExistence type="predicted"/>
<feature type="domain" description="P-type ATPase N-terminal" evidence="1">
    <location>
        <begin position="66"/>
        <end position="131"/>
    </location>
</feature>
<dbReference type="PANTHER" id="PTHR24092:SF150">
    <property type="entry name" value="PHOSPHOLIPID-TRANSPORTING ATPASE"/>
    <property type="match status" value="1"/>
</dbReference>
<dbReference type="GO" id="GO:0005886">
    <property type="term" value="C:plasma membrane"/>
    <property type="evidence" value="ECO:0007669"/>
    <property type="project" value="TreeGrafter"/>
</dbReference>
<gene>
    <name evidence="2" type="ORF">C7M84_005618</name>
</gene>
<keyword evidence="3" id="KW-1185">Reference proteome</keyword>
<reference evidence="2 3" key="2">
    <citation type="submission" date="2019-01" db="EMBL/GenBank/DDBJ databases">
        <title>The decoding of complex shrimp genome reveals the adaptation for benthos swimmer, frequently molting mechanism and breeding impact on genome.</title>
        <authorList>
            <person name="Sun Y."/>
            <person name="Gao Y."/>
            <person name="Yu Y."/>
        </authorList>
    </citation>
    <scope>NUCLEOTIDE SEQUENCE [LARGE SCALE GENOMIC DNA]</scope>
    <source>
        <tissue evidence="2">Muscle</tissue>
    </source>
</reference>
<dbReference type="GO" id="GO:0140326">
    <property type="term" value="F:ATPase-coupled intramembrane lipid transporter activity"/>
    <property type="evidence" value="ECO:0007669"/>
    <property type="project" value="TreeGrafter"/>
</dbReference>
<dbReference type="GO" id="GO:0005802">
    <property type="term" value="C:trans-Golgi network"/>
    <property type="evidence" value="ECO:0007669"/>
    <property type="project" value="TreeGrafter"/>
</dbReference>
<dbReference type="EMBL" id="QCYY01000173">
    <property type="protein sequence ID" value="ROT85825.1"/>
    <property type="molecule type" value="Genomic_DNA"/>
</dbReference>
<dbReference type="AlphaFoldDB" id="A0A3R7NFH9"/>
<name>A0A3R7NFH9_PENVA</name>
<dbReference type="Proteomes" id="UP000283509">
    <property type="component" value="Unassembled WGS sequence"/>
</dbReference>
<comment type="caution">
    <text evidence="2">The sequence shown here is derived from an EMBL/GenBank/DDBJ whole genome shotgun (WGS) entry which is preliminary data.</text>
</comment>
<reference evidence="2 3" key="1">
    <citation type="submission" date="2018-04" db="EMBL/GenBank/DDBJ databases">
        <authorList>
            <person name="Zhang X."/>
            <person name="Yuan J."/>
            <person name="Li F."/>
            <person name="Xiang J."/>
        </authorList>
    </citation>
    <scope>NUCLEOTIDE SEQUENCE [LARGE SCALE GENOMIC DNA]</scope>
    <source>
        <tissue evidence="2">Muscle</tissue>
    </source>
</reference>
<dbReference type="Pfam" id="PF16209">
    <property type="entry name" value="PhoLip_ATPase_N"/>
    <property type="match status" value="1"/>
</dbReference>
<evidence type="ECO:0000313" key="2">
    <source>
        <dbReference type="EMBL" id="ROT85825.1"/>
    </source>
</evidence>
<dbReference type="PANTHER" id="PTHR24092">
    <property type="entry name" value="PROBABLE PHOSPHOLIPID-TRANSPORTING ATPASE"/>
    <property type="match status" value="1"/>
</dbReference>
<accession>A0A3R7NFH9</accession>
<sequence length="148" mass="16869">MSVLLPVLWPRSCRWTDRRTFIPFSRAGYRAGAVLSLAADRGPLAKRGRRASIGPTRCNLRDFRTVYLNEPQPYKYCSNAICTAKYRYKLLFFLPMFLFEQFRRYANVFFLIIALLQQIPGVSPTGRYTTLVPLICIFGGISAISGDS</sequence>
<evidence type="ECO:0000259" key="1">
    <source>
        <dbReference type="Pfam" id="PF16209"/>
    </source>
</evidence>
<protein>
    <submittedName>
        <fullName evidence="2">Putative phospholipid-transporting ATPase IA</fullName>
    </submittedName>
</protein>
<dbReference type="InterPro" id="IPR032631">
    <property type="entry name" value="P-type_ATPase_N"/>
</dbReference>
<dbReference type="InterPro" id="IPR023298">
    <property type="entry name" value="ATPase_P-typ_TM_dom_sf"/>
</dbReference>
<dbReference type="SUPFAM" id="SSF81665">
    <property type="entry name" value="Calcium ATPase, transmembrane domain M"/>
    <property type="match status" value="1"/>
</dbReference>
<evidence type="ECO:0000313" key="3">
    <source>
        <dbReference type="Proteomes" id="UP000283509"/>
    </source>
</evidence>
<organism evidence="2 3">
    <name type="scientific">Penaeus vannamei</name>
    <name type="common">Whiteleg shrimp</name>
    <name type="synonym">Litopenaeus vannamei</name>
    <dbReference type="NCBI Taxonomy" id="6689"/>
    <lineage>
        <taxon>Eukaryota</taxon>
        <taxon>Metazoa</taxon>
        <taxon>Ecdysozoa</taxon>
        <taxon>Arthropoda</taxon>
        <taxon>Crustacea</taxon>
        <taxon>Multicrustacea</taxon>
        <taxon>Malacostraca</taxon>
        <taxon>Eumalacostraca</taxon>
        <taxon>Eucarida</taxon>
        <taxon>Decapoda</taxon>
        <taxon>Dendrobranchiata</taxon>
        <taxon>Penaeoidea</taxon>
        <taxon>Penaeidae</taxon>
        <taxon>Penaeus</taxon>
    </lineage>
</organism>
<dbReference type="GO" id="GO:0045332">
    <property type="term" value="P:phospholipid translocation"/>
    <property type="evidence" value="ECO:0007669"/>
    <property type="project" value="TreeGrafter"/>
</dbReference>